<dbReference type="Proteomes" id="UP000585474">
    <property type="component" value="Unassembled WGS sequence"/>
</dbReference>
<gene>
    <name evidence="2" type="ORF">Acr_06g0006810</name>
</gene>
<dbReference type="AlphaFoldDB" id="A0A7J0EQH9"/>
<reference evidence="2 3" key="1">
    <citation type="submission" date="2019-07" db="EMBL/GenBank/DDBJ databases">
        <title>De Novo Assembly of kiwifruit Actinidia rufa.</title>
        <authorList>
            <person name="Sugita-Konishi S."/>
            <person name="Sato K."/>
            <person name="Mori E."/>
            <person name="Abe Y."/>
            <person name="Kisaki G."/>
            <person name="Hamano K."/>
            <person name="Suezawa K."/>
            <person name="Otani M."/>
            <person name="Fukuda T."/>
            <person name="Manabe T."/>
            <person name="Gomi K."/>
            <person name="Tabuchi M."/>
            <person name="Akimitsu K."/>
            <person name="Kataoka I."/>
        </authorList>
    </citation>
    <scope>NUCLEOTIDE SEQUENCE [LARGE SCALE GENOMIC DNA]</scope>
    <source>
        <strain evidence="3">cv. Fuchu</strain>
    </source>
</reference>
<accession>A0A7J0EQH9</accession>
<keyword evidence="3" id="KW-1185">Reference proteome</keyword>
<sequence length="364" mass="41263">MQNASSVDYEGWVRQGINMVFKEPIYKLFTRIREKLYFKKLTPMGGDPKKHTINDGSAPFTRKKDTELRNCRALKVSTLSGVPGVDTLFSGGDTSSLFPSVEAYCLLMSTLYVLGVGTSSSKCRHFKSVFMKCRHFHHRGSTLQVCLHKYWLLISSVDTSIADVDTSCPELDGHLKEFVDQEKTRTKKAKVRLNPGFDHSNEEIEEAIEEDIPLGTIYTIGGPHDPDLANKLRGDISMPNARVGDRAHYSRHPLPLNAIVGQDWLHRMRRVASTLHQVITFVTPEGEETLYGDQVEAKQCYLTTISTNAIMKKVQLVKEEHEVLEDVGRNPEAKVVEDLIRYELDEPSKPERTRENRARPDPYS</sequence>
<dbReference type="EMBL" id="BJWL01000006">
    <property type="protein sequence ID" value="GFY88741.1"/>
    <property type="molecule type" value="Genomic_DNA"/>
</dbReference>
<feature type="region of interest" description="Disordered" evidence="1">
    <location>
        <begin position="344"/>
        <end position="364"/>
    </location>
</feature>
<comment type="caution">
    <text evidence="2">The sequence shown here is derived from an EMBL/GenBank/DDBJ whole genome shotgun (WGS) entry which is preliminary data.</text>
</comment>
<evidence type="ECO:0000313" key="3">
    <source>
        <dbReference type="Proteomes" id="UP000585474"/>
    </source>
</evidence>
<organism evidence="2 3">
    <name type="scientific">Actinidia rufa</name>
    <dbReference type="NCBI Taxonomy" id="165716"/>
    <lineage>
        <taxon>Eukaryota</taxon>
        <taxon>Viridiplantae</taxon>
        <taxon>Streptophyta</taxon>
        <taxon>Embryophyta</taxon>
        <taxon>Tracheophyta</taxon>
        <taxon>Spermatophyta</taxon>
        <taxon>Magnoliopsida</taxon>
        <taxon>eudicotyledons</taxon>
        <taxon>Gunneridae</taxon>
        <taxon>Pentapetalae</taxon>
        <taxon>asterids</taxon>
        <taxon>Ericales</taxon>
        <taxon>Actinidiaceae</taxon>
        <taxon>Actinidia</taxon>
    </lineage>
</organism>
<proteinExistence type="predicted"/>
<name>A0A7J0EQH9_9ERIC</name>
<dbReference type="OrthoDB" id="1738169at2759"/>
<protein>
    <submittedName>
        <fullName evidence="2">Uncharacterized protein</fullName>
    </submittedName>
</protein>
<evidence type="ECO:0000313" key="2">
    <source>
        <dbReference type="EMBL" id="GFY88741.1"/>
    </source>
</evidence>
<evidence type="ECO:0000256" key="1">
    <source>
        <dbReference type="SAM" id="MobiDB-lite"/>
    </source>
</evidence>